<sequence>MLLELQTNATGQNLLALGLAGSLLMLFAYCIYQRFLSPLAKYPGPFWASLTDVWYAYQSAQVDLHRRLIYLHEKYGEIVRVKPNKLSIASPEGFKVIYSAGHNFVKGEMYSPFKGKRPFDLFAEPNEQIHGQQRRLVSRAYTMDTMKSLEPYVDTTINVFLDKLEEIGSKGQTIDFAYLIQLFAFDVIGEVSFARRFGYIDAVSDSGIFARIAAALSSGAWVGEVPWVYRLHQRLVAPCFGNLLAVTARNGALHDFTVRQVAARQDRAAAAGDDDHAGDVLSKLLAAHRAKPALTEVDVGFMLTSNVVAGSDTTSASLSSIVYHLLRTPAALERLLEELREKVRSGEVDGEGVVTQAQAERWPYLQAAILEGMRLHPAVGGLMARVVPEEGLRFEGHFVPGGYEVGTSPWVLHRNKSIYGEDAEDFRPDRWLDEEKKHDMHRYSFVFGGGSRTCIGKNIAMLEMSKVLPTLFMHFDIRLADPNKLPQESFMGLVGLKPFYVVIRRRNILE</sequence>
<gene>
    <name evidence="1" type="primary">g4192</name>
    <name evidence="1" type="ORF">NpPPO83_00004192</name>
</gene>
<proteinExistence type="predicted"/>
<reference evidence="1" key="1">
    <citation type="submission" date="2024-09" db="EMBL/GenBank/DDBJ databases">
        <title>Draft Genome Sequences of Neofusicoccum parvum.</title>
        <authorList>
            <person name="Ashida A."/>
            <person name="Camagna M."/>
            <person name="Tanaka A."/>
            <person name="Takemoto D."/>
        </authorList>
    </citation>
    <scope>NUCLEOTIDE SEQUENCE</scope>
    <source>
        <strain evidence="1">PPO83</strain>
    </source>
</reference>
<evidence type="ECO:0000313" key="1">
    <source>
        <dbReference type="EMBL" id="GME28311.1"/>
    </source>
</evidence>
<dbReference type="EMBL" id="BSXG01000046">
    <property type="protein sequence ID" value="GME28311.1"/>
    <property type="molecule type" value="Genomic_DNA"/>
</dbReference>
<protein>
    <submittedName>
        <fullName evidence="1">Cytochrome p450 family protein</fullName>
    </submittedName>
</protein>
<comment type="caution">
    <text evidence="1">The sequence shown here is derived from an EMBL/GenBank/DDBJ whole genome shotgun (WGS) entry which is preliminary data.</text>
</comment>
<evidence type="ECO:0000313" key="2">
    <source>
        <dbReference type="Proteomes" id="UP001165186"/>
    </source>
</evidence>
<keyword evidence="2" id="KW-1185">Reference proteome</keyword>
<name>A0ACB5S6C6_9PEZI</name>
<organism evidence="1 2">
    <name type="scientific">Neofusicoccum parvum</name>
    <dbReference type="NCBI Taxonomy" id="310453"/>
    <lineage>
        <taxon>Eukaryota</taxon>
        <taxon>Fungi</taxon>
        <taxon>Dikarya</taxon>
        <taxon>Ascomycota</taxon>
        <taxon>Pezizomycotina</taxon>
        <taxon>Dothideomycetes</taxon>
        <taxon>Dothideomycetes incertae sedis</taxon>
        <taxon>Botryosphaeriales</taxon>
        <taxon>Botryosphaeriaceae</taxon>
        <taxon>Neofusicoccum</taxon>
    </lineage>
</organism>
<dbReference type="Proteomes" id="UP001165186">
    <property type="component" value="Unassembled WGS sequence"/>
</dbReference>
<accession>A0ACB5S6C6</accession>